<dbReference type="EMBL" id="LCAP01000005">
    <property type="protein sequence ID" value="KKR91474.1"/>
    <property type="molecule type" value="Genomic_DNA"/>
</dbReference>
<reference evidence="1 2" key="1">
    <citation type="journal article" date="2015" name="Nature">
        <title>rRNA introns, odd ribosomes, and small enigmatic genomes across a large radiation of phyla.</title>
        <authorList>
            <person name="Brown C.T."/>
            <person name="Hug L.A."/>
            <person name="Thomas B.C."/>
            <person name="Sharon I."/>
            <person name="Castelle C.J."/>
            <person name="Singh A."/>
            <person name="Wilkins M.J."/>
            <person name="Williams K.H."/>
            <person name="Banfield J.F."/>
        </authorList>
    </citation>
    <scope>NUCLEOTIDE SEQUENCE [LARGE SCALE GENOMIC DNA]</scope>
</reference>
<sequence length="133" mass="15395">MFEKFAFTSRQIDQYYKSAARDLKIAQTSDIPEVIFKFSYDALLKLAIAVCAKNNLRVKSRQGHQAELINKLSEIIKEQDIIIIGQEMRAKRNWDLYGGGALISKKEADEFLSWTKKIFAIADVYLYKRVKLI</sequence>
<evidence type="ECO:0000313" key="1">
    <source>
        <dbReference type="EMBL" id="KKR91474.1"/>
    </source>
</evidence>
<comment type="caution">
    <text evidence="1">The sequence shown here is derived from an EMBL/GenBank/DDBJ whole genome shotgun (WGS) entry which is preliminary data.</text>
</comment>
<accession>A0A0G0URR1</accession>
<name>A0A0G0URR1_9BACT</name>
<proteinExistence type="predicted"/>
<organism evidence="1 2">
    <name type="scientific">Candidatus Falkowbacteria bacterium GW2011_GWA2_41_14</name>
    <dbReference type="NCBI Taxonomy" id="1618635"/>
    <lineage>
        <taxon>Bacteria</taxon>
        <taxon>Candidatus Falkowiibacteriota</taxon>
    </lineage>
</organism>
<dbReference type="Proteomes" id="UP000034190">
    <property type="component" value="Unassembled WGS sequence"/>
</dbReference>
<evidence type="ECO:0000313" key="2">
    <source>
        <dbReference type="Proteomes" id="UP000034190"/>
    </source>
</evidence>
<evidence type="ECO:0008006" key="3">
    <source>
        <dbReference type="Google" id="ProtNLM"/>
    </source>
</evidence>
<protein>
    <recommendedName>
        <fullName evidence="3">HEPN domain-containing protein</fullName>
    </recommendedName>
</protein>
<dbReference type="Gene3D" id="1.20.120.330">
    <property type="entry name" value="Nucleotidyltransferases domain 2"/>
    <property type="match status" value="1"/>
</dbReference>
<gene>
    <name evidence="1" type="ORF">UU43_C0005G0005</name>
</gene>
<dbReference type="AlphaFoldDB" id="A0A0G0URR1"/>